<dbReference type="InterPro" id="IPR036412">
    <property type="entry name" value="HAD-like_sf"/>
</dbReference>
<dbReference type="OrthoDB" id="9814913at2"/>
<dbReference type="Pfam" id="PF02358">
    <property type="entry name" value="Trehalose_PPase"/>
    <property type="match status" value="1"/>
</dbReference>
<reference evidence="5 6" key="1">
    <citation type="submission" date="2019-08" db="EMBL/GenBank/DDBJ databases">
        <title>Hyperibacter terrae gen. nov., sp. nov. and Hyperibacter viscosus sp. nov., two new members in the family Rhodospirillaceae isolated from the rhizosphere of Hypericum perforatum.</title>
        <authorList>
            <person name="Noviana Z."/>
        </authorList>
    </citation>
    <scope>NUCLEOTIDE SEQUENCE [LARGE SCALE GENOMIC DNA]</scope>
    <source>
        <strain evidence="5 6">R5959</strain>
    </source>
</reference>
<evidence type="ECO:0000256" key="3">
    <source>
        <dbReference type="ARBA" id="ARBA00022801"/>
    </source>
</evidence>
<dbReference type="Gene3D" id="3.30.70.1020">
    <property type="entry name" value="Trehalose-6-phosphate phosphatase related protein, domain 2"/>
    <property type="match status" value="1"/>
</dbReference>
<proteinExistence type="inferred from homology"/>
<evidence type="ECO:0000256" key="1">
    <source>
        <dbReference type="ARBA" id="ARBA00005199"/>
    </source>
</evidence>
<dbReference type="GO" id="GO:0046872">
    <property type="term" value="F:metal ion binding"/>
    <property type="evidence" value="ECO:0007669"/>
    <property type="project" value="UniProtKB-KW"/>
</dbReference>
<evidence type="ECO:0000313" key="5">
    <source>
        <dbReference type="EMBL" id="QEX24543.1"/>
    </source>
</evidence>
<dbReference type="SUPFAM" id="SSF56784">
    <property type="entry name" value="HAD-like"/>
    <property type="match status" value="1"/>
</dbReference>
<dbReference type="GO" id="GO:0005992">
    <property type="term" value="P:trehalose biosynthetic process"/>
    <property type="evidence" value="ECO:0007669"/>
    <property type="project" value="UniProtKB-UniPathway"/>
</dbReference>
<dbReference type="EMBL" id="CP042582">
    <property type="protein sequence ID" value="QEX24543.1"/>
    <property type="molecule type" value="Genomic_DNA"/>
</dbReference>
<keyword evidence="4" id="KW-0479">Metal-binding</keyword>
<sequence length="273" mass="29911">MQQALPPLELQPGSPAVRLNRLEPGDLRQRLALFLDIDGTLIDLARTPQSVQVPEMLPGVLCALEARLDGALALVTGRSLADVDRLFPARRFVVGAQHGGEMRGPARQPRQEMAFVAALNRLRPRLETILPSWSGLLLEDKGRSIAIHYRENPSVAFELKTILNRIMAPEIGALELLEGKCVFEIKPRNFDKGDVVRALMTVAPFKGRIPIFIGDDETDRAGMAASRAHGGCTIRVGDKRDLLADGFLPSPAATRAWLRELAIRLDHGVDAAQ</sequence>
<keyword evidence="3 4" id="KW-0378">Hydrolase</keyword>
<comment type="catalytic activity">
    <reaction evidence="4">
        <text>alpha,alpha-trehalose 6-phosphate + H2O = alpha,alpha-trehalose + phosphate</text>
        <dbReference type="Rhea" id="RHEA:23420"/>
        <dbReference type="ChEBI" id="CHEBI:15377"/>
        <dbReference type="ChEBI" id="CHEBI:16551"/>
        <dbReference type="ChEBI" id="CHEBI:43474"/>
        <dbReference type="ChEBI" id="CHEBI:58429"/>
        <dbReference type="EC" id="3.1.3.12"/>
    </reaction>
</comment>
<evidence type="ECO:0000256" key="2">
    <source>
        <dbReference type="ARBA" id="ARBA00008770"/>
    </source>
</evidence>
<organism evidence="5 6">
    <name type="scientific">Hypericibacter adhaerens</name>
    <dbReference type="NCBI Taxonomy" id="2602016"/>
    <lineage>
        <taxon>Bacteria</taxon>
        <taxon>Pseudomonadati</taxon>
        <taxon>Pseudomonadota</taxon>
        <taxon>Alphaproteobacteria</taxon>
        <taxon>Rhodospirillales</taxon>
        <taxon>Dongiaceae</taxon>
        <taxon>Hypericibacter</taxon>
    </lineage>
</organism>
<dbReference type="UniPathway" id="UPA00299"/>
<evidence type="ECO:0000256" key="4">
    <source>
        <dbReference type="RuleBase" id="RU361117"/>
    </source>
</evidence>
<dbReference type="AlphaFoldDB" id="A0A5J6N6Z6"/>
<dbReference type="InterPro" id="IPR023214">
    <property type="entry name" value="HAD_sf"/>
</dbReference>
<dbReference type="GO" id="GO:0004805">
    <property type="term" value="F:trehalose-phosphatase activity"/>
    <property type="evidence" value="ECO:0007669"/>
    <property type="project" value="UniProtKB-EC"/>
</dbReference>
<dbReference type="NCBIfam" id="TIGR00685">
    <property type="entry name" value="T6PP"/>
    <property type="match status" value="1"/>
</dbReference>
<dbReference type="PANTHER" id="PTHR43768:SF3">
    <property type="entry name" value="TREHALOSE 6-PHOSPHATE PHOSPHATASE"/>
    <property type="match status" value="1"/>
</dbReference>
<dbReference type="EC" id="3.1.3.12" evidence="4"/>
<comment type="cofactor">
    <cofactor evidence="4">
        <name>Mg(2+)</name>
        <dbReference type="ChEBI" id="CHEBI:18420"/>
    </cofactor>
</comment>
<dbReference type="Proteomes" id="UP000325797">
    <property type="component" value="Chromosome"/>
</dbReference>
<comment type="function">
    <text evidence="4">Removes the phosphate from trehalose 6-phosphate to produce free trehalose.</text>
</comment>
<accession>A0A5J6N6Z6</accession>
<dbReference type="InterPro" id="IPR006379">
    <property type="entry name" value="HAD-SF_hydro_IIB"/>
</dbReference>
<keyword evidence="6" id="KW-1185">Reference proteome</keyword>
<comment type="pathway">
    <text evidence="1 4">Glycan biosynthesis; trehalose biosynthesis.</text>
</comment>
<protein>
    <recommendedName>
        <fullName evidence="4">Trehalose 6-phosphate phosphatase</fullName>
        <ecNumber evidence="4">3.1.3.12</ecNumber>
    </recommendedName>
</protein>
<dbReference type="InterPro" id="IPR003337">
    <property type="entry name" value="Trehalose_PPase"/>
</dbReference>
<dbReference type="PANTHER" id="PTHR43768">
    <property type="entry name" value="TREHALOSE 6-PHOSPHATE PHOSPHATASE"/>
    <property type="match status" value="1"/>
</dbReference>
<dbReference type="NCBIfam" id="TIGR01484">
    <property type="entry name" value="HAD-SF-IIB"/>
    <property type="match status" value="1"/>
</dbReference>
<name>A0A5J6N6Z6_9PROT</name>
<comment type="similarity">
    <text evidence="2 4">Belongs to the trehalose phosphatase family.</text>
</comment>
<gene>
    <name evidence="5" type="ORF">FRZ61_44840</name>
</gene>
<dbReference type="InterPro" id="IPR044651">
    <property type="entry name" value="OTSB-like"/>
</dbReference>
<evidence type="ECO:0000313" key="6">
    <source>
        <dbReference type="Proteomes" id="UP000325797"/>
    </source>
</evidence>
<dbReference type="RefSeq" id="WP_151119811.1">
    <property type="nucleotide sequence ID" value="NZ_CP042582.1"/>
</dbReference>
<dbReference type="KEGG" id="hadh:FRZ61_44840"/>
<keyword evidence="4" id="KW-0460">Magnesium</keyword>
<dbReference type="Gene3D" id="3.40.50.1000">
    <property type="entry name" value="HAD superfamily/HAD-like"/>
    <property type="match status" value="1"/>
</dbReference>